<keyword evidence="2" id="KW-1185">Reference proteome</keyword>
<evidence type="ECO:0000313" key="1">
    <source>
        <dbReference type="EMBL" id="TFK72679.1"/>
    </source>
</evidence>
<protein>
    <submittedName>
        <fullName evidence="1">Uncharacterized protein</fullName>
    </submittedName>
</protein>
<sequence length="329" mass="37294">MTLRLHILFLLFFFLLAPTHSSPLPPSHAKRELPPSYHIGLNLVWATVFAVQSRCISYILNAKQTSVPSTSTYPPLDKRSRDSYTLILGAILARFASHVFTAGFVALELPYEQSTGLSQPKSSLIGTFADLTSWVVDLFLFAAVFRCLHDQQPRNLRSFITIEFTHDSLGRLLLASFAITIFGLTVVSYVYPGPSPAGYNPLRSIYAIYLAINLFLCVDCIAWGPIMSRRQKKKEVVYPPMALGASFTGWCLVSVWSLRFFQHVSRLDPHPFVLNFLSQTLMNPFLYSFTFCILMMSRSEVQKYVIGFMFLTLVLLYGILYIFEIIIPK</sequence>
<dbReference type="Proteomes" id="UP000308600">
    <property type="component" value="Unassembled WGS sequence"/>
</dbReference>
<accession>A0ACD3B4V1</accession>
<organism evidence="1 2">
    <name type="scientific">Pluteus cervinus</name>
    <dbReference type="NCBI Taxonomy" id="181527"/>
    <lineage>
        <taxon>Eukaryota</taxon>
        <taxon>Fungi</taxon>
        <taxon>Dikarya</taxon>
        <taxon>Basidiomycota</taxon>
        <taxon>Agaricomycotina</taxon>
        <taxon>Agaricomycetes</taxon>
        <taxon>Agaricomycetidae</taxon>
        <taxon>Agaricales</taxon>
        <taxon>Pluteineae</taxon>
        <taxon>Pluteaceae</taxon>
        <taxon>Pluteus</taxon>
    </lineage>
</organism>
<evidence type="ECO:0000313" key="2">
    <source>
        <dbReference type="Proteomes" id="UP000308600"/>
    </source>
</evidence>
<name>A0ACD3B4V1_9AGAR</name>
<gene>
    <name evidence="1" type="ORF">BDN72DRAFT_957178</name>
</gene>
<proteinExistence type="predicted"/>
<reference evidence="1 2" key="1">
    <citation type="journal article" date="2019" name="Nat. Ecol. Evol.">
        <title>Megaphylogeny resolves global patterns of mushroom evolution.</title>
        <authorList>
            <person name="Varga T."/>
            <person name="Krizsan K."/>
            <person name="Foldi C."/>
            <person name="Dima B."/>
            <person name="Sanchez-Garcia M."/>
            <person name="Sanchez-Ramirez S."/>
            <person name="Szollosi G.J."/>
            <person name="Szarkandi J.G."/>
            <person name="Papp V."/>
            <person name="Albert L."/>
            <person name="Andreopoulos W."/>
            <person name="Angelini C."/>
            <person name="Antonin V."/>
            <person name="Barry K.W."/>
            <person name="Bougher N.L."/>
            <person name="Buchanan P."/>
            <person name="Buyck B."/>
            <person name="Bense V."/>
            <person name="Catcheside P."/>
            <person name="Chovatia M."/>
            <person name="Cooper J."/>
            <person name="Damon W."/>
            <person name="Desjardin D."/>
            <person name="Finy P."/>
            <person name="Geml J."/>
            <person name="Haridas S."/>
            <person name="Hughes K."/>
            <person name="Justo A."/>
            <person name="Karasinski D."/>
            <person name="Kautmanova I."/>
            <person name="Kiss B."/>
            <person name="Kocsube S."/>
            <person name="Kotiranta H."/>
            <person name="LaButti K.M."/>
            <person name="Lechner B.E."/>
            <person name="Liimatainen K."/>
            <person name="Lipzen A."/>
            <person name="Lukacs Z."/>
            <person name="Mihaltcheva S."/>
            <person name="Morgado L.N."/>
            <person name="Niskanen T."/>
            <person name="Noordeloos M.E."/>
            <person name="Ohm R.A."/>
            <person name="Ortiz-Santana B."/>
            <person name="Ovrebo C."/>
            <person name="Racz N."/>
            <person name="Riley R."/>
            <person name="Savchenko A."/>
            <person name="Shiryaev A."/>
            <person name="Soop K."/>
            <person name="Spirin V."/>
            <person name="Szebenyi C."/>
            <person name="Tomsovsky M."/>
            <person name="Tulloss R.E."/>
            <person name="Uehling J."/>
            <person name="Grigoriev I.V."/>
            <person name="Vagvolgyi C."/>
            <person name="Papp T."/>
            <person name="Martin F.M."/>
            <person name="Miettinen O."/>
            <person name="Hibbett D.S."/>
            <person name="Nagy L.G."/>
        </authorList>
    </citation>
    <scope>NUCLEOTIDE SEQUENCE [LARGE SCALE GENOMIC DNA]</scope>
    <source>
        <strain evidence="1 2">NL-1719</strain>
    </source>
</reference>
<dbReference type="EMBL" id="ML208283">
    <property type="protein sequence ID" value="TFK72679.1"/>
    <property type="molecule type" value="Genomic_DNA"/>
</dbReference>